<keyword evidence="2" id="KW-1185">Reference proteome</keyword>
<sequence length="103" mass="11586">MCPDVPRCVPIGPDVPRPVSGQDFSNFDFRPRFVYNITRARSLLRRHVKSSRAREIYVWQHHGGATLPLLHATHTKIITGVVADSNAAMRQCGNAGRSSQWTF</sequence>
<reference evidence="1 2" key="1">
    <citation type="journal article" date="2015" name="Nat. Commun.">
        <title>Outbred genome sequencing and CRISPR/Cas9 gene editing in butterflies.</title>
        <authorList>
            <person name="Li X."/>
            <person name="Fan D."/>
            <person name="Zhang W."/>
            <person name="Liu G."/>
            <person name="Zhang L."/>
            <person name="Zhao L."/>
            <person name="Fang X."/>
            <person name="Chen L."/>
            <person name="Dong Y."/>
            <person name="Chen Y."/>
            <person name="Ding Y."/>
            <person name="Zhao R."/>
            <person name="Feng M."/>
            <person name="Zhu Y."/>
            <person name="Feng Y."/>
            <person name="Jiang X."/>
            <person name="Zhu D."/>
            <person name="Xiang H."/>
            <person name="Feng X."/>
            <person name="Li S."/>
            <person name="Wang J."/>
            <person name="Zhang G."/>
            <person name="Kronforst M.R."/>
            <person name="Wang W."/>
        </authorList>
    </citation>
    <scope>NUCLEOTIDE SEQUENCE [LARGE SCALE GENOMIC DNA]</scope>
    <source>
        <strain evidence="1">Ya'a_city_454_Pm</strain>
        <tissue evidence="1">Whole body</tissue>
    </source>
</reference>
<proteinExistence type="predicted"/>
<protein>
    <submittedName>
        <fullName evidence="1">Uncharacterized protein</fullName>
    </submittedName>
</protein>
<gene>
    <name evidence="1" type="ORF">RR48_11320</name>
</gene>
<name>A0A194QTE8_PAPMA</name>
<evidence type="ECO:0000313" key="1">
    <source>
        <dbReference type="EMBL" id="KPJ06821.1"/>
    </source>
</evidence>
<dbReference type="InParanoid" id="A0A194QTE8"/>
<organism evidence="1 2">
    <name type="scientific">Papilio machaon</name>
    <name type="common">Old World swallowtail butterfly</name>
    <dbReference type="NCBI Taxonomy" id="76193"/>
    <lineage>
        <taxon>Eukaryota</taxon>
        <taxon>Metazoa</taxon>
        <taxon>Ecdysozoa</taxon>
        <taxon>Arthropoda</taxon>
        <taxon>Hexapoda</taxon>
        <taxon>Insecta</taxon>
        <taxon>Pterygota</taxon>
        <taxon>Neoptera</taxon>
        <taxon>Endopterygota</taxon>
        <taxon>Lepidoptera</taxon>
        <taxon>Glossata</taxon>
        <taxon>Ditrysia</taxon>
        <taxon>Papilionoidea</taxon>
        <taxon>Papilionidae</taxon>
        <taxon>Papilioninae</taxon>
        <taxon>Papilio</taxon>
    </lineage>
</organism>
<dbReference type="EMBL" id="KQ461194">
    <property type="protein sequence ID" value="KPJ06821.1"/>
    <property type="molecule type" value="Genomic_DNA"/>
</dbReference>
<evidence type="ECO:0000313" key="2">
    <source>
        <dbReference type="Proteomes" id="UP000053240"/>
    </source>
</evidence>
<accession>A0A194QTE8</accession>
<dbReference type="AlphaFoldDB" id="A0A194QTE8"/>
<dbReference type="Proteomes" id="UP000053240">
    <property type="component" value="Unassembled WGS sequence"/>
</dbReference>